<gene>
    <name evidence="1" type="ORF">UFOVP1365_43</name>
</gene>
<dbReference type="EMBL" id="LR797316">
    <property type="protein sequence ID" value="CAB4203052.1"/>
    <property type="molecule type" value="Genomic_DNA"/>
</dbReference>
<evidence type="ECO:0000313" key="1">
    <source>
        <dbReference type="EMBL" id="CAB4203052.1"/>
    </source>
</evidence>
<protein>
    <submittedName>
        <fullName evidence="1">Uncharacterized protein</fullName>
    </submittedName>
</protein>
<reference evidence="1" key="1">
    <citation type="submission" date="2020-05" db="EMBL/GenBank/DDBJ databases">
        <authorList>
            <person name="Chiriac C."/>
            <person name="Salcher M."/>
            <person name="Ghai R."/>
            <person name="Kavagutti S V."/>
        </authorList>
    </citation>
    <scope>NUCLEOTIDE SEQUENCE</scope>
</reference>
<organism evidence="1">
    <name type="scientific">uncultured Caudovirales phage</name>
    <dbReference type="NCBI Taxonomy" id="2100421"/>
    <lineage>
        <taxon>Viruses</taxon>
        <taxon>Duplodnaviria</taxon>
        <taxon>Heunggongvirae</taxon>
        <taxon>Uroviricota</taxon>
        <taxon>Caudoviricetes</taxon>
        <taxon>Peduoviridae</taxon>
        <taxon>Maltschvirus</taxon>
        <taxon>Maltschvirus maltsch</taxon>
    </lineage>
</organism>
<name>A0A6J5S4Y6_9CAUD</name>
<accession>A0A6J5S4Y6</accession>
<proteinExistence type="predicted"/>
<sequence length="75" mass="8606">MTNQHNIYQVAKLLKLRVLAWKEPTTGYWSASIGHDNGIRVNADTCTCTWDTKDEALDMLLLMARELINEGRLKE</sequence>